<name>A0A9D9N8T5_9BACT</name>
<dbReference type="AlphaFoldDB" id="A0A9D9N8T5"/>
<evidence type="ECO:0008006" key="4">
    <source>
        <dbReference type="Google" id="ProtNLM"/>
    </source>
</evidence>
<dbReference type="EMBL" id="JADIME010000016">
    <property type="protein sequence ID" value="MBO8464656.1"/>
    <property type="molecule type" value="Genomic_DNA"/>
</dbReference>
<evidence type="ECO:0000313" key="3">
    <source>
        <dbReference type="Proteomes" id="UP000823597"/>
    </source>
</evidence>
<accession>A0A9D9N8T5</accession>
<protein>
    <recommendedName>
        <fullName evidence="4">Lipoprotein</fullName>
    </recommendedName>
</protein>
<gene>
    <name evidence="2" type="ORF">IAB93_01510</name>
</gene>
<keyword evidence="1" id="KW-0732">Signal</keyword>
<proteinExistence type="predicted"/>
<feature type="signal peptide" evidence="1">
    <location>
        <begin position="1"/>
        <end position="26"/>
    </location>
</feature>
<evidence type="ECO:0000256" key="1">
    <source>
        <dbReference type="SAM" id="SignalP"/>
    </source>
</evidence>
<evidence type="ECO:0000313" key="2">
    <source>
        <dbReference type="EMBL" id="MBO8464656.1"/>
    </source>
</evidence>
<sequence length="138" mass="15381">MKNTGLSRLLKTMYAVLCMAAASSCAGFDEEGLFSQVRIVLEFPDGRNAVLVTVEGDEDVSFFRNINTRRNYDYPLFVNGTGRMTVQKGVYVFGFDAVADFGDGTLRRVRSAQHRQPSSSVDLLDGEEELVVKLTWLD</sequence>
<dbReference type="PROSITE" id="PS51257">
    <property type="entry name" value="PROKAR_LIPOPROTEIN"/>
    <property type="match status" value="1"/>
</dbReference>
<comment type="caution">
    <text evidence="2">The sequence shown here is derived from an EMBL/GenBank/DDBJ whole genome shotgun (WGS) entry which is preliminary data.</text>
</comment>
<organism evidence="2 3">
    <name type="scientific">Candidatus Merdivivens pullistercoris</name>
    <dbReference type="NCBI Taxonomy" id="2840873"/>
    <lineage>
        <taxon>Bacteria</taxon>
        <taxon>Pseudomonadati</taxon>
        <taxon>Bacteroidota</taxon>
        <taxon>Bacteroidia</taxon>
        <taxon>Bacteroidales</taxon>
        <taxon>Muribaculaceae</taxon>
        <taxon>Muribaculaceae incertae sedis</taxon>
        <taxon>Candidatus Merdivivens</taxon>
    </lineage>
</organism>
<feature type="chain" id="PRO_5038979569" description="Lipoprotein" evidence="1">
    <location>
        <begin position="27"/>
        <end position="138"/>
    </location>
</feature>
<dbReference type="Proteomes" id="UP000823597">
    <property type="component" value="Unassembled WGS sequence"/>
</dbReference>
<reference evidence="2" key="1">
    <citation type="submission" date="2020-10" db="EMBL/GenBank/DDBJ databases">
        <authorList>
            <person name="Gilroy R."/>
        </authorList>
    </citation>
    <scope>NUCLEOTIDE SEQUENCE</scope>
    <source>
        <strain evidence="2">10037</strain>
    </source>
</reference>
<reference evidence="2" key="2">
    <citation type="journal article" date="2021" name="PeerJ">
        <title>Extensive microbial diversity within the chicken gut microbiome revealed by metagenomics and culture.</title>
        <authorList>
            <person name="Gilroy R."/>
            <person name="Ravi A."/>
            <person name="Getino M."/>
            <person name="Pursley I."/>
            <person name="Horton D.L."/>
            <person name="Alikhan N.F."/>
            <person name="Baker D."/>
            <person name="Gharbi K."/>
            <person name="Hall N."/>
            <person name="Watson M."/>
            <person name="Adriaenssens E.M."/>
            <person name="Foster-Nyarko E."/>
            <person name="Jarju S."/>
            <person name="Secka A."/>
            <person name="Antonio M."/>
            <person name="Oren A."/>
            <person name="Chaudhuri R.R."/>
            <person name="La Ragione R."/>
            <person name="Hildebrand F."/>
            <person name="Pallen M.J."/>
        </authorList>
    </citation>
    <scope>NUCLEOTIDE SEQUENCE</scope>
    <source>
        <strain evidence="2">10037</strain>
    </source>
</reference>